<keyword evidence="2" id="KW-0813">Transport</keyword>
<evidence type="ECO:0000313" key="10">
    <source>
        <dbReference type="EMBL" id="SDM02366.1"/>
    </source>
</evidence>
<dbReference type="InterPro" id="IPR000620">
    <property type="entry name" value="EamA_dom"/>
</dbReference>
<evidence type="ECO:0000256" key="1">
    <source>
        <dbReference type="ARBA" id="ARBA00004651"/>
    </source>
</evidence>
<feature type="transmembrane region" description="Helical" evidence="8">
    <location>
        <begin position="205"/>
        <end position="223"/>
    </location>
</feature>
<feature type="transmembrane region" description="Helical" evidence="8">
    <location>
        <begin position="260"/>
        <end position="276"/>
    </location>
</feature>
<dbReference type="OrthoDB" id="1412048at2"/>
<dbReference type="RefSeq" id="WP_089730221.1">
    <property type="nucleotide sequence ID" value="NZ_FNGI01000010.1"/>
</dbReference>
<reference evidence="10 11" key="1">
    <citation type="submission" date="2016-10" db="EMBL/GenBank/DDBJ databases">
        <authorList>
            <person name="de Groot N.N."/>
        </authorList>
    </citation>
    <scope>NUCLEOTIDE SEQUENCE [LARGE SCALE GENOMIC DNA]</scope>
    <source>
        <strain evidence="10 11">DSM 14789</strain>
    </source>
</reference>
<dbReference type="PANTHER" id="PTHR22911:SF130">
    <property type="entry name" value="BIOTIN TRANSPORTER"/>
    <property type="match status" value="1"/>
</dbReference>
<dbReference type="EMBL" id="FNGI01000010">
    <property type="protein sequence ID" value="SDM02366.1"/>
    <property type="molecule type" value="Genomic_DNA"/>
</dbReference>
<feature type="transmembrane region" description="Helical" evidence="8">
    <location>
        <begin position="58"/>
        <end position="75"/>
    </location>
</feature>
<dbReference type="InterPro" id="IPR037185">
    <property type="entry name" value="EmrE-like"/>
</dbReference>
<keyword evidence="6 8" id="KW-1133">Transmembrane helix</keyword>
<dbReference type="InterPro" id="IPR004779">
    <property type="entry name" value="CO/AA/NH_transpt"/>
</dbReference>
<dbReference type="AlphaFoldDB" id="A0A1G9PUC1"/>
<evidence type="ECO:0000313" key="11">
    <source>
        <dbReference type="Proteomes" id="UP000198654"/>
    </source>
</evidence>
<keyword evidence="7 8" id="KW-0472">Membrane</keyword>
<keyword evidence="5" id="KW-0677">Repeat</keyword>
<feature type="domain" description="EamA" evidence="9">
    <location>
        <begin position="139"/>
        <end position="276"/>
    </location>
</feature>
<evidence type="ECO:0000259" key="9">
    <source>
        <dbReference type="Pfam" id="PF00892"/>
    </source>
</evidence>
<feature type="transmembrane region" description="Helical" evidence="8">
    <location>
        <begin position="235"/>
        <end position="254"/>
    </location>
</feature>
<keyword evidence="4 8" id="KW-0812">Transmembrane</keyword>
<dbReference type="SUPFAM" id="SSF103481">
    <property type="entry name" value="Multidrug resistance efflux transporter EmrE"/>
    <property type="match status" value="1"/>
</dbReference>
<comment type="subcellular location">
    <subcellularLocation>
        <location evidence="1">Cell membrane</location>
        <topology evidence="1">Multi-pass membrane protein</topology>
    </subcellularLocation>
</comment>
<dbReference type="NCBIfam" id="TIGR00950">
    <property type="entry name" value="2A78"/>
    <property type="match status" value="1"/>
</dbReference>
<dbReference type="Pfam" id="PF00892">
    <property type="entry name" value="EamA"/>
    <property type="match status" value="2"/>
</dbReference>
<evidence type="ECO:0000256" key="5">
    <source>
        <dbReference type="ARBA" id="ARBA00022737"/>
    </source>
</evidence>
<proteinExistence type="predicted"/>
<dbReference type="Proteomes" id="UP000198654">
    <property type="component" value="Unassembled WGS sequence"/>
</dbReference>
<feature type="transmembrane region" description="Helical" evidence="8">
    <location>
        <begin position="29"/>
        <end position="46"/>
    </location>
</feature>
<feature type="transmembrane region" description="Helical" evidence="8">
    <location>
        <begin position="112"/>
        <end position="130"/>
    </location>
</feature>
<evidence type="ECO:0000256" key="4">
    <source>
        <dbReference type="ARBA" id="ARBA00022692"/>
    </source>
</evidence>
<evidence type="ECO:0000256" key="6">
    <source>
        <dbReference type="ARBA" id="ARBA00022989"/>
    </source>
</evidence>
<gene>
    <name evidence="10" type="ORF">SAMN05661010_03143</name>
</gene>
<sequence>MGYLIAVTALWAFSFSLIGVYLAGQVDSYFAVLVRIGLASLLFLPFLRPAALPSRLKLALMAVGAIQLGLMYIFFYQSFLLLTVPEVLLFTILTPVYVTLLDDLLSGRFTPFYLLTAAFAVLGAAVIRYQGVNSEFWLGFVVVQGANLCFAIGQVGYRHLAKRLPTELPQRSVFGWFYLGALALVIIAFVLFGSSEKLPTSGVQWGVLGWLGLAASGLGYFLWNKGATRVDAGALAIMNNALIPAGLLVNLLIWNRDADVSRLALGGAIIVASLLVNEWWARRRPRVAVAGFSDKP</sequence>
<keyword evidence="3" id="KW-1003">Cell membrane</keyword>
<accession>A0A1G9PUC1</accession>
<evidence type="ECO:0000256" key="2">
    <source>
        <dbReference type="ARBA" id="ARBA00022448"/>
    </source>
</evidence>
<protein>
    <submittedName>
        <fullName evidence="10">Carboxylate/amino acid/amine transporter</fullName>
    </submittedName>
</protein>
<dbReference type="STRING" id="119000.SAMN05661010_03143"/>
<dbReference type="GO" id="GO:0005886">
    <property type="term" value="C:plasma membrane"/>
    <property type="evidence" value="ECO:0007669"/>
    <property type="project" value="UniProtKB-SubCell"/>
</dbReference>
<feature type="domain" description="EamA" evidence="9">
    <location>
        <begin position="3"/>
        <end position="127"/>
    </location>
</feature>
<keyword evidence="11" id="KW-1185">Reference proteome</keyword>
<feature type="transmembrane region" description="Helical" evidence="8">
    <location>
        <begin position="81"/>
        <end position="100"/>
    </location>
</feature>
<organism evidence="10 11">
    <name type="scientific">Modicisalibacter muralis</name>
    <dbReference type="NCBI Taxonomy" id="119000"/>
    <lineage>
        <taxon>Bacteria</taxon>
        <taxon>Pseudomonadati</taxon>
        <taxon>Pseudomonadota</taxon>
        <taxon>Gammaproteobacteria</taxon>
        <taxon>Oceanospirillales</taxon>
        <taxon>Halomonadaceae</taxon>
        <taxon>Modicisalibacter</taxon>
    </lineage>
</organism>
<evidence type="ECO:0000256" key="8">
    <source>
        <dbReference type="SAM" id="Phobius"/>
    </source>
</evidence>
<evidence type="ECO:0000256" key="7">
    <source>
        <dbReference type="ARBA" id="ARBA00023136"/>
    </source>
</evidence>
<feature type="transmembrane region" description="Helical" evidence="8">
    <location>
        <begin position="136"/>
        <end position="153"/>
    </location>
</feature>
<name>A0A1G9PUC1_9GAMM</name>
<feature type="transmembrane region" description="Helical" evidence="8">
    <location>
        <begin position="173"/>
        <end position="193"/>
    </location>
</feature>
<dbReference type="PANTHER" id="PTHR22911">
    <property type="entry name" value="ACYL-MALONYL CONDENSING ENZYME-RELATED"/>
    <property type="match status" value="1"/>
</dbReference>
<evidence type="ECO:0000256" key="3">
    <source>
        <dbReference type="ARBA" id="ARBA00022475"/>
    </source>
</evidence>